<comment type="caution">
    <text evidence="5">The sequence shown here is derived from an EMBL/GenBank/DDBJ whole genome shotgun (WGS) entry which is preliminary data.</text>
</comment>
<dbReference type="InterPro" id="IPR049449">
    <property type="entry name" value="TesB_ACOT8-like_N"/>
</dbReference>
<dbReference type="AlphaFoldDB" id="A0AAD4MBW9"/>
<dbReference type="Pfam" id="PF13622">
    <property type="entry name" value="4HBT_3"/>
    <property type="match status" value="1"/>
</dbReference>
<dbReference type="GO" id="GO:0047617">
    <property type="term" value="F:fatty acyl-CoA hydrolase activity"/>
    <property type="evidence" value="ECO:0007669"/>
    <property type="project" value="InterPro"/>
</dbReference>
<dbReference type="InterPro" id="IPR003703">
    <property type="entry name" value="Acyl_CoA_thio"/>
</dbReference>
<evidence type="ECO:0000313" key="5">
    <source>
        <dbReference type="EMBL" id="KAI0307547.1"/>
    </source>
</evidence>
<feature type="domain" description="Acyl-CoA thioesterase-like C-terminal" evidence="4">
    <location>
        <begin position="184"/>
        <end position="321"/>
    </location>
</feature>
<reference evidence="5" key="1">
    <citation type="journal article" date="2022" name="New Phytol.">
        <title>Evolutionary transition to the ectomycorrhizal habit in the genomes of a hyperdiverse lineage of mushroom-forming fungi.</title>
        <authorList>
            <person name="Looney B."/>
            <person name="Miyauchi S."/>
            <person name="Morin E."/>
            <person name="Drula E."/>
            <person name="Courty P.E."/>
            <person name="Kohler A."/>
            <person name="Kuo A."/>
            <person name="LaButti K."/>
            <person name="Pangilinan J."/>
            <person name="Lipzen A."/>
            <person name="Riley R."/>
            <person name="Andreopoulos W."/>
            <person name="He G."/>
            <person name="Johnson J."/>
            <person name="Nolan M."/>
            <person name="Tritt A."/>
            <person name="Barry K.W."/>
            <person name="Grigoriev I.V."/>
            <person name="Nagy L.G."/>
            <person name="Hibbett D."/>
            <person name="Henrissat B."/>
            <person name="Matheny P.B."/>
            <person name="Labbe J."/>
            <person name="Martin F.M."/>
        </authorList>
    </citation>
    <scope>NUCLEOTIDE SEQUENCE</scope>
    <source>
        <strain evidence="5">BPL690</strain>
    </source>
</reference>
<dbReference type="PANTHER" id="PTHR11066">
    <property type="entry name" value="ACYL-COA THIOESTERASE"/>
    <property type="match status" value="1"/>
</dbReference>
<proteinExistence type="inferred from homology"/>
<dbReference type="CDD" id="cd03445">
    <property type="entry name" value="Thioesterase_II_repeat2"/>
    <property type="match status" value="1"/>
</dbReference>
<name>A0AAD4MBW9_9AGAM</name>
<evidence type="ECO:0000256" key="2">
    <source>
        <dbReference type="ARBA" id="ARBA00022801"/>
    </source>
</evidence>
<keyword evidence="2" id="KW-0378">Hydrolase</keyword>
<dbReference type="InterPro" id="IPR049450">
    <property type="entry name" value="ACOT8-like_C"/>
</dbReference>
<dbReference type="InterPro" id="IPR029069">
    <property type="entry name" value="HotDog_dom_sf"/>
</dbReference>
<dbReference type="PANTHER" id="PTHR11066:SF34">
    <property type="entry name" value="ACYL-COENZYME A THIOESTERASE 8"/>
    <property type="match status" value="1"/>
</dbReference>
<gene>
    <name evidence="5" type="ORF">B0F90DRAFT_1813011</name>
</gene>
<evidence type="ECO:0000256" key="1">
    <source>
        <dbReference type="ARBA" id="ARBA00006538"/>
    </source>
</evidence>
<feature type="domain" description="Acyl-CoA thioesterase-like N-terminal HotDog" evidence="3">
    <location>
        <begin position="39"/>
        <end position="118"/>
    </location>
</feature>
<dbReference type="GO" id="GO:0009062">
    <property type="term" value="P:fatty acid catabolic process"/>
    <property type="evidence" value="ECO:0007669"/>
    <property type="project" value="TreeGrafter"/>
</dbReference>
<dbReference type="SUPFAM" id="SSF54637">
    <property type="entry name" value="Thioesterase/thiol ester dehydrase-isomerase"/>
    <property type="match status" value="2"/>
</dbReference>
<dbReference type="GO" id="GO:0005782">
    <property type="term" value="C:peroxisomal matrix"/>
    <property type="evidence" value="ECO:0007669"/>
    <property type="project" value="UniProtKB-SubCell"/>
</dbReference>
<sequence>MADPIDHNQAEPIEISSALDVEQLDLNLYRSRNLYLPFQARGVFGGQVISQALVAATKCVKPEFALHSLHAYFLLSASASAPLLYYVDRLRDGRSYSTRSVRAVQGGRNVFVMLCSFQIPEVWQSTRYWPMPQAPRPEECENESDYLKNMAGQPNLTEEGRARIIAYAKAREETPISIKYAGTFTNESEGRKMFMYWMKAKTARQYPAAFQKCILAYITDLPLLGVAANISGLKRSAGEESKALGMASSLDHSLMFYKYGIALCHAVCLIVQTFVSNDFDCGDWVLYLMTSPAAALGRTICSGILYSQDGALLAVVNQEGLLRAKVRSPKEETPQAKTKM</sequence>
<comment type="similarity">
    <text evidence="1">Belongs to the C/M/P thioester hydrolase family.</text>
</comment>
<protein>
    <submittedName>
        <fullName evidence="5">Thioesterase-like superfamily-domain-containing protein</fullName>
    </submittedName>
</protein>
<dbReference type="GO" id="GO:0006637">
    <property type="term" value="P:acyl-CoA metabolic process"/>
    <property type="evidence" value="ECO:0007669"/>
    <property type="project" value="InterPro"/>
</dbReference>
<dbReference type="Gene3D" id="2.40.160.210">
    <property type="entry name" value="Acyl-CoA thioesterase, double hotdog domain"/>
    <property type="match status" value="1"/>
</dbReference>
<evidence type="ECO:0000259" key="4">
    <source>
        <dbReference type="Pfam" id="PF20789"/>
    </source>
</evidence>
<dbReference type="CDD" id="cd03444">
    <property type="entry name" value="Thioesterase_II_repeat1"/>
    <property type="match status" value="1"/>
</dbReference>
<keyword evidence="6" id="KW-1185">Reference proteome</keyword>
<dbReference type="Pfam" id="PF20789">
    <property type="entry name" value="4HBT_3C"/>
    <property type="match status" value="1"/>
</dbReference>
<dbReference type="InterPro" id="IPR042171">
    <property type="entry name" value="Acyl-CoA_hotdog"/>
</dbReference>
<dbReference type="Proteomes" id="UP001203297">
    <property type="component" value="Unassembled WGS sequence"/>
</dbReference>
<accession>A0AAD4MBW9</accession>
<evidence type="ECO:0000259" key="3">
    <source>
        <dbReference type="Pfam" id="PF13622"/>
    </source>
</evidence>
<evidence type="ECO:0000313" key="6">
    <source>
        <dbReference type="Proteomes" id="UP001203297"/>
    </source>
</evidence>
<organism evidence="5 6">
    <name type="scientific">Multifurca ochricompacta</name>
    <dbReference type="NCBI Taxonomy" id="376703"/>
    <lineage>
        <taxon>Eukaryota</taxon>
        <taxon>Fungi</taxon>
        <taxon>Dikarya</taxon>
        <taxon>Basidiomycota</taxon>
        <taxon>Agaricomycotina</taxon>
        <taxon>Agaricomycetes</taxon>
        <taxon>Russulales</taxon>
        <taxon>Russulaceae</taxon>
        <taxon>Multifurca</taxon>
    </lineage>
</organism>
<dbReference type="EMBL" id="WTXG01000001">
    <property type="protein sequence ID" value="KAI0307547.1"/>
    <property type="molecule type" value="Genomic_DNA"/>
</dbReference>